<feature type="binding site" evidence="9">
    <location>
        <position position="49"/>
    </location>
    <ligand>
        <name>Fe cation</name>
        <dbReference type="ChEBI" id="CHEBI:24875"/>
        <label>3</label>
    </ligand>
</feature>
<feature type="binding site" evidence="9">
    <location>
        <position position="17"/>
    </location>
    <ligand>
        <name>Fe cation</name>
        <dbReference type="ChEBI" id="CHEBI:24875"/>
        <label>1</label>
    </ligand>
</feature>
<dbReference type="AlphaFoldDB" id="A0A1V2ZYA7"/>
<feature type="binding site" evidence="9">
    <location>
        <position position="126"/>
    </location>
    <ligand>
        <name>Fe cation</name>
        <dbReference type="ChEBI" id="CHEBI:24875"/>
        <label>1</label>
    </ligand>
</feature>
<dbReference type="GO" id="GO:0006879">
    <property type="term" value="P:intracellular iron ion homeostasis"/>
    <property type="evidence" value="ECO:0007669"/>
    <property type="project" value="UniProtKB-KW"/>
</dbReference>
<dbReference type="GO" id="GO:0020037">
    <property type="term" value="F:heme binding"/>
    <property type="evidence" value="ECO:0007669"/>
    <property type="project" value="TreeGrafter"/>
</dbReference>
<dbReference type="GO" id="GO:0006826">
    <property type="term" value="P:iron ion transport"/>
    <property type="evidence" value="ECO:0007669"/>
    <property type="project" value="InterPro"/>
</dbReference>
<keyword evidence="4" id="KW-0349">Heme</keyword>
<sequence length="150" mass="17026">MADPRIVGYLNRAVAHEMSAVQQYMAQARLTALWGMAELSDSLRREAQEELEHADRLMTRLMHYGLAPPGGQLAPVRLGRSVRQLMEYNRALELDAVRMYEEAMAYCRRTGAREDAALFSALLDEEWEHVREIDAQMNANGSGDSDGRER</sequence>
<evidence type="ECO:0000256" key="4">
    <source>
        <dbReference type="ARBA" id="ARBA00022617"/>
    </source>
</evidence>
<evidence type="ECO:0000256" key="6">
    <source>
        <dbReference type="ARBA" id="ARBA00023004"/>
    </source>
</evidence>
<dbReference type="GO" id="GO:0004322">
    <property type="term" value="F:ferroxidase activity"/>
    <property type="evidence" value="ECO:0007669"/>
    <property type="project" value="UniProtKB-EC"/>
</dbReference>
<comment type="catalytic activity">
    <reaction evidence="7">
        <text>Fe(2+)(in) = Fe(2+)(out)</text>
        <dbReference type="Rhea" id="RHEA:28486"/>
        <dbReference type="ChEBI" id="CHEBI:29033"/>
    </reaction>
</comment>
<comment type="similarity">
    <text evidence="2 8">Belongs to the bacterioferritin family.</text>
</comment>
<reference evidence="11 12" key="1">
    <citation type="submission" date="2017-02" db="EMBL/GenBank/DDBJ databases">
        <title>Genomic diversity within the haloalkaliphilic genus Thioalkalivibrio.</title>
        <authorList>
            <person name="Ahn A.-C."/>
            <person name="Meier-Kolthoff J."/>
            <person name="Overmars L."/>
            <person name="Richter M."/>
            <person name="Woyke T."/>
            <person name="Sorokin D.Y."/>
            <person name="Muyzer G."/>
        </authorList>
    </citation>
    <scope>NUCLEOTIDE SEQUENCE [LARGE SCALE GENOMIC DNA]</scope>
    <source>
        <strain evidence="11 12">HL17</strain>
    </source>
</reference>
<dbReference type="Gene3D" id="1.20.1260.10">
    <property type="match status" value="1"/>
</dbReference>
<evidence type="ECO:0000313" key="11">
    <source>
        <dbReference type="EMBL" id="OOC10108.1"/>
    </source>
</evidence>
<dbReference type="Pfam" id="PF00210">
    <property type="entry name" value="Ferritin"/>
    <property type="match status" value="1"/>
</dbReference>
<evidence type="ECO:0000256" key="7">
    <source>
        <dbReference type="ARBA" id="ARBA00036243"/>
    </source>
</evidence>
<dbReference type="OrthoDB" id="9800505at2"/>
<dbReference type="PRINTS" id="PR00601">
    <property type="entry name" value="BACFERRITIN"/>
</dbReference>
<dbReference type="SUPFAM" id="SSF47240">
    <property type="entry name" value="Ferritin-like"/>
    <property type="match status" value="1"/>
</dbReference>
<dbReference type="EMBL" id="MUZR01000023">
    <property type="protein sequence ID" value="OOC10108.1"/>
    <property type="molecule type" value="Genomic_DNA"/>
</dbReference>
<dbReference type="RefSeq" id="WP_024330046.1">
    <property type="nucleotide sequence ID" value="NZ_MUZR01000023.1"/>
</dbReference>
<keyword evidence="6 8" id="KW-0408">Iron</keyword>
<dbReference type="GO" id="GO:0008199">
    <property type="term" value="F:ferric iron binding"/>
    <property type="evidence" value="ECO:0007669"/>
    <property type="project" value="InterPro"/>
</dbReference>
<dbReference type="InterPro" id="IPR002024">
    <property type="entry name" value="Bacterioferritin"/>
</dbReference>
<name>A0A1V2ZYA7_9GAMM</name>
<feature type="binding site" evidence="9">
    <location>
        <position position="126"/>
    </location>
    <ligand>
        <name>Fe cation</name>
        <dbReference type="ChEBI" id="CHEBI:24875"/>
        <label>2</label>
    </ligand>
</feature>
<protein>
    <recommendedName>
        <fullName evidence="8">Bacterioferritin</fullName>
        <ecNumber evidence="8">1.16.3.1</ecNumber>
    </recommendedName>
</protein>
<comment type="catalytic activity">
    <reaction evidence="8">
        <text>4 Fe(2+) + O2 + 4 H(+) = 4 Fe(3+) + 2 H2O</text>
        <dbReference type="Rhea" id="RHEA:11148"/>
        <dbReference type="ChEBI" id="CHEBI:15377"/>
        <dbReference type="ChEBI" id="CHEBI:15378"/>
        <dbReference type="ChEBI" id="CHEBI:15379"/>
        <dbReference type="ChEBI" id="CHEBI:29033"/>
        <dbReference type="ChEBI" id="CHEBI:29034"/>
        <dbReference type="EC" id="1.16.3.1"/>
    </reaction>
</comment>
<dbReference type="PANTHER" id="PTHR30295">
    <property type="entry name" value="BACTERIOFERRITIN"/>
    <property type="match status" value="1"/>
</dbReference>
<dbReference type="PANTHER" id="PTHR30295:SF0">
    <property type="entry name" value="BACTERIOFERRITIN"/>
    <property type="match status" value="1"/>
</dbReference>
<dbReference type="PIRSF" id="PIRSF002560">
    <property type="entry name" value="Bacterioferritin"/>
    <property type="match status" value="1"/>
</dbReference>
<dbReference type="Proteomes" id="UP000189177">
    <property type="component" value="Unassembled WGS sequence"/>
</dbReference>
<accession>A0A1V2ZYA7</accession>
<comment type="caution">
    <text evidence="11">The sequence shown here is derived from an EMBL/GenBank/DDBJ whole genome shotgun (WGS) entry which is preliminary data.</text>
</comment>
<evidence type="ECO:0000256" key="1">
    <source>
        <dbReference type="ARBA" id="ARBA00001970"/>
    </source>
</evidence>
<keyword evidence="5 8" id="KW-0479">Metal-binding</keyword>
<comment type="function">
    <text evidence="8">Iron-storage protein, whose ferroxidase center binds Fe(2+), oxidizes it using dioxygen to Fe(3+), and participates in the subsequent Fe(3+) oxide mineral core formation within the central cavity of the BFR protein shell.</text>
</comment>
<evidence type="ECO:0000256" key="2">
    <source>
        <dbReference type="ARBA" id="ARBA00008093"/>
    </source>
</evidence>
<dbReference type="PROSITE" id="PS50905">
    <property type="entry name" value="FERRITIN_LIKE"/>
    <property type="match status" value="1"/>
</dbReference>
<dbReference type="InterPro" id="IPR008331">
    <property type="entry name" value="Ferritin_DPS_dom"/>
</dbReference>
<feature type="binding site" evidence="9">
    <location>
        <position position="53"/>
    </location>
    <ligand>
        <name>Fe cation</name>
        <dbReference type="ChEBI" id="CHEBI:24875"/>
        <label>1</label>
    </ligand>
</feature>
<gene>
    <name evidence="11" type="ORF">B1A74_07335</name>
</gene>
<evidence type="ECO:0000256" key="5">
    <source>
        <dbReference type="ARBA" id="ARBA00022723"/>
    </source>
</evidence>
<dbReference type="InterPro" id="IPR009078">
    <property type="entry name" value="Ferritin-like_SF"/>
</dbReference>
<comment type="cofactor">
    <cofactor evidence="1">
        <name>heme b</name>
        <dbReference type="ChEBI" id="CHEBI:60344"/>
    </cofactor>
</comment>
<proteinExistence type="inferred from homology"/>
<feature type="domain" description="Ferritin-like diiron" evidence="10">
    <location>
        <begin position="1"/>
        <end position="144"/>
    </location>
</feature>
<dbReference type="EC" id="1.16.3.1" evidence="8"/>
<feature type="binding site" evidence="9">
    <location>
        <position position="129"/>
    </location>
    <ligand>
        <name>Fe cation</name>
        <dbReference type="ChEBI" id="CHEBI:24875"/>
        <label>2</label>
    </ligand>
</feature>
<keyword evidence="3 8" id="KW-0409">Iron storage</keyword>
<evidence type="ECO:0000313" key="12">
    <source>
        <dbReference type="Proteomes" id="UP000189177"/>
    </source>
</evidence>
<dbReference type="InterPro" id="IPR009040">
    <property type="entry name" value="Ferritin-like_diiron"/>
</dbReference>
<evidence type="ECO:0000256" key="8">
    <source>
        <dbReference type="PIRNR" id="PIRNR002560"/>
    </source>
</evidence>
<feature type="binding site" evidence="9">
    <location>
        <position position="50"/>
    </location>
    <ligand>
        <name>Fe cation</name>
        <dbReference type="ChEBI" id="CHEBI:24875"/>
        <label>1</label>
    </ligand>
</feature>
<dbReference type="InterPro" id="IPR012347">
    <property type="entry name" value="Ferritin-like"/>
</dbReference>
<keyword evidence="12" id="KW-1185">Reference proteome</keyword>
<evidence type="ECO:0000259" key="10">
    <source>
        <dbReference type="PROSITE" id="PS50905"/>
    </source>
</evidence>
<evidence type="ECO:0000256" key="3">
    <source>
        <dbReference type="ARBA" id="ARBA00022434"/>
    </source>
</evidence>
<evidence type="ECO:0000256" key="9">
    <source>
        <dbReference type="PIRSR" id="PIRSR002560-1"/>
    </source>
</evidence>
<dbReference type="STRING" id="252474.B1A74_07335"/>
<dbReference type="GO" id="GO:0005829">
    <property type="term" value="C:cytosol"/>
    <property type="evidence" value="ECO:0007669"/>
    <property type="project" value="TreeGrafter"/>
</dbReference>
<feature type="binding site" evidence="9">
    <location>
        <position position="50"/>
    </location>
    <ligand>
        <name>Fe cation</name>
        <dbReference type="ChEBI" id="CHEBI:24875"/>
        <label>2</label>
    </ligand>
</feature>
<organism evidence="11 12">
    <name type="scientific">Thioalkalivibrio halophilus</name>
    <dbReference type="NCBI Taxonomy" id="252474"/>
    <lineage>
        <taxon>Bacteria</taxon>
        <taxon>Pseudomonadati</taxon>
        <taxon>Pseudomonadota</taxon>
        <taxon>Gammaproteobacteria</taxon>
        <taxon>Chromatiales</taxon>
        <taxon>Ectothiorhodospiraceae</taxon>
        <taxon>Thioalkalivibrio</taxon>
    </lineage>
</organism>
<feature type="binding site" evidence="9">
    <location>
        <position position="93"/>
    </location>
    <ligand>
        <name>Fe cation</name>
        <dbReference type="ChEBI" id="CHEBI:24875"/>
        <label>2</label>
    </ligand>
</feature>